<dbReference type="EMBL" id="JAWLKI010000012">
    <property type="protein sequence ID" value="MDV6308094.1"/>
    <property type="molecule type" value="Genomic_DNA"/>
</dbReference>
<dbReference type="Gene3D" id="3.40.50.300">
    <property type="entry name" value="P-loop containing nucleotide triphosphate hydrolases"/>
    <property type="match status" value="1"/>
</dbReference>
<dbReference type="Proteomes" id="UP001185779">
    <property type="component" value="Unassembled WGS sequence"/>
</dbReference>
<sequence>MSTKENGRAANATVLENNIEAALSVSEDASDVSNASNASGAHSGVDEVQRELGRVRRYVPREMSAAELLRVREAILGSLMTEWVGSGKNAREVVVDSYANTSLIFRHDPELQHVGINEMGGRLAWRELPTWRKPDDRLRFITNADLAEVTRIVHWYYGARHSSLESKAIEAATLLYAGQNRFSPWRDYLNSLPRWDGVRRIATCIPTARGVGAGGEVEEYLSRVLDSWFLGMMQRAYEPGCQVDSILVLHGGQGGRKSSFFRAIVPDGLVVAELADVPDSNRHKDAMAAAHESPIVLIDELDKLNRKADQAALKAFITGRADTWRAPFGRVNETHKRQFIVAATTNKEDFLVDHTGNRRYWVISVDDVIPEEVLTRQHMDLVLAEARDRYRAGERLDYSAEFEALAERVRAGYVDDPVRDAVYAWLEDPRQNGSTTGPAVDVSRLSVALVCKHVPDLRDVNPTNKGHKQTVERIEAALDAHPSYQRSPKRQRVDGVLCRKSWDKVAPVERTGAEVDQPLSSLSRQQQELLGLSKMAADALGTKRVGIDPEVLAVARLWNVWEQDGRWDSDEADAVVAGWGRVGQRVVGPDKVAPPLPDEPVPGDPFTDPRPHASTPSIELLDRINGLPPVESDEVVRERRNALLTVVAEQGTWGRYQRELVKAMEGQVPEHLRLYGERAQHFVNATVSYWRATGQVTVVDNRVVWRDFKDVEPIPASPATAASEVAS</sequence>
<gene>
    <name evidence="3" type="ORF">R3P94_12310</name>
</gene>
<dbReference type="PANTHER" id="PTHR34985:SF1">
    <property type="entry name" value="SLR0554 PROTEIN"/>
    <property type="match status" value="1"/>
</dbReference>
<evidence type="ECO:0000256" key="1">
    <source>
        <dbReference type="SAM" id="MobiDB-lite"/>
    </source>
</evidence>
<organism evidence="3 4">
    <name type="scientific">Gordonia amicalis</name>
    <dbReference type="NCBI Taxonomy" id="89053"/>
    <lineage>
        <taxon>Bacteria</taxon>
        <taxon>Bacillati</taxon>
        <taxon>Actinomycetota</taxon>
        <taxon>Actinomycetes</taxon>
        <taxon>Mycobacteriales</taxon>
        <taxon>Gordoniaceae</taxon>
        <taxon>Gordonia</taxon>
    </lineage>
</organism>
<evidence type="ECO:0000313" key="4">
    <source>
        <dbReference type="Proteomes" id="UP001185779"/>
    </source>
</evidence>
<comment type="caution">
    <text evidence="3">The sequence shown here is derived from an EMBL/GenBank/DDBJ whole genome shotgun (WGS) entry which is preliminary data.</text>
</comment>
<dbReference type="RefSeq" id="WP_084222367.1">
    <property type="nucleotide sequence ID" value="NZ_JAWLKI010000012.1"/>
</dbReference>
<dbReference type="InterPro" id="IPR027417">
    <property type="entry name" value="P-loop_NTPase"/>
</dbReference>
<proteinExistence type="predicted"/>
<feature type="region of interest" description="Disordered" evidence="1">
    <location>
        <begin position="588"/>
        <end position="610"/>
    </location>
</feature>
<feature type="domain" description="Virulence-associated protein E-like" evidence="2">
    <location>
        <begin position="189"/>
        <end position="411"/>
    </location>
</feature>
<feature type="compositionally biased region" description="Pro residues" evidence="1">
    <location>
        <begin position="592"/>
        <end position="603"/>
    </location>
</feature>
<dbReference type="Pfam" id="PF05272">
    <property type="entry name" value="VapE-like_dom"/>
    <property type="match status" value="1"/>
</dbReference>
<evidence type="ECO:0000313" key="3">
    <source>
        <dbReference type="EMBL" id="MDV6308094.1"/>
    </source>
</evidence>
<reference evidence="3 4" key="1">
    <citation type="submission" date="2023-10" db="EMBL/GenBank/DDBJ databases">
        <title>Development of a sustainable strategy for remediation of hydrocarbon-contaminated territories based on the waste exchange concept.</title>
        <authorList>
            <person name="Krivoruchko A."/>
        </authorList>
    </citation>
    <scope>NUCLEOTIDE SEQUENCE [LARGE SCALE GENOMIC DNA]</scope>
    <source>
        <strain evidence="3 4">IEGM 1266</strain>
    </source>
</reference>
<protein>
    <submittedName>
        <fullName evidence="3">VapE family protein</fullName>
    </submittedName>
</protein>
<dbReference type="InterPro" id="IPR007936">
    <property type="entry name" value="VapE-like_dom"/>
</dbReference>
<dbReference type="PANTHER" id="PTHR34985">
    <property type="entry name" value="SLR0554 PROTEIN"/>
    <property type="match status" value="1"/>
</dbReference>
<name>A0ABU4DEB7_9ACTN</name>
<keyword evidence="4" id="KW-1185">Reference proteome</keyword>
<dbReference type="SUPFAM" id="SSF52540">
    <property type="entry name" value="P-loop containing nucleoside triphosphate hydrolases"/>
    <property type="match status" value="1"/>
</dbReference>
<evidence type="ECO:0000259" key="2">
    <source>
        <dbReference type="Pfam" id="PF05272"/>
    </source>
</evidence>
<accession>A0ABU4DEB7</accession>